<name>A0A5B8J4W6_9RHOB</name>
<dbReference type="Gene3D" id="3.10.105.10">
    <property type="entry name" value="Dipeptide-binding Protein, Domain 3"/>
    <property type="match status" value="1"/>
</dbReference>
<dbReference type="OrthoDB" id="9803988at2"/>
<dbReference type="InterPro" id="IPR030678">
    <property type="entry name" value="Peptide/Ni-bd"/>
</dbReference>
<dbReference type="PIRSF" id="PIRSF002741">
    <property type="entry name" value="MppA"/>
    <property type="match status" value="1"/>
</dbReference>
<gene>
    <name evidence="6" type="ORF">FPZ52_06655</name>
</gene>
<protein>
    <submittedName>
        <fullName evidence="6">ABC transporter substrate-binding protein</fullName>
    </submittedName>
</protein>
<dbReference type="InterPro" id="IPR039424">
    <property type="entry name" value="SBP_5"/>
</dbReference>
<evidence type="ECO:0000256" key="4">
    <source>
        <dbReference type="ARBA" id="ARBA00022729"/>
    </source>
</evidence>
<reference evidence="6 7" key="1">
    <citation type="submission" date="2019-07" db="EMBL/GenBank/DDBJ databases">
        <title>Litoreibacter alkalisoli sp. nov., isolated from saline-alkaline soil.</title>
        <authorList>
            <person name="Wang S."/>
            <person name="Xu L."/>
            <person name="Xing Y.-T."/>
            <person name="Sun J.-Q."/>
        </authorList>
    </citation>
    <scope>NUCLEOTIDE SEQUENCE [LARGE SCALE GENOMIC DNA]</scope>
    <source>
        <strain evidence="6 7">LN3S51</strain>
    </source>
</reference>
<dbReference type="SUPFAM" id="SSF53850">
    <property type="entry name" value="Periplasmic binding protein-like II"/>
    <property type="match status" value="1"/>
</dbReference>
<evidence type="ECO:0000256" key="3">
    <source>
        <dbReference type="ARBA" id="ARBA00022448"/>
    </source>
</evidence>
<dbReference type="PANTHER" id="PTHR30290">
    <property type="entry name" value="PERIPLASMIC BINDING COMPONENT OF ABC TRANSPORTER"/>
    <property type="match status" value="1"/>
</dbReference>
<dbReference type="GO" id="GO:0030288">
    <property type="term" value="C:outer membrane-bounded periplasmic space"/>
    <property type="evidence" value="ECO:0007669"/>
    <property type="project" value="UniProtKB-ARBA"/>
</dbReference>
<evidence type="ECO:0000313" key="6">
    <source>
        <dbReference type="EMBL" id="QDY69340.1"/>
    </source>
</evidence>
<dbReference type="KEGG" id="lit:FPZ52_06655"/>
<dbReference type="RefSeq" id="WP_146364719.1">
    <property type="nucleotide sequence ID" value="NZ_CP042261.1"/>
</dbReference>
<feature type="domain" description="Solute-binding protein family 5" evidence="5">
    <location>
        <begin position="111"/>
        <end position="456"/>
    </location>
</feature>
<evidence type="ECO:0000259" key="5">
    <source>
        <dbReference type="Pfam" id="PF00496"/>
    </source>
</evidence>
<dbReference type="Pfam" id="PF00496">
    <property type="entry name" value="SBP_bac_5"/>
    <property type="match status" value="1"/>
</dbReference>
<proteinExistence type="inferred from homology"/>
<dbReference type="Proteomes" id="UP000318483">
    <property type="component" value="Chromosome"/>
</dbReference>
<comment type="subcellular location">
    <subcellularLocation>
        <location evidence="1">Periplasm</location>
    </subcellularLocation>
</comment>
<comment type="similarity">
    <text evidence="2">Belongs to the bacterial solute-binding protein 5 family.</text>
</comment>
<dbReference type="CDD" id="cd08503">
    <property type="entry name" value="PBP2_NikA_DppA_OppA_like_17"/>
    <property type="match status" value="1"/>
</dbReference>
<dbReference type="InterPro" id="IPR006311">
    <property type="entry name" value="TAT_signal"/>
</dbReference>
<dbReference type="AlphaFoldDB" id="A0A5B8J4W6"/>
<organism evidence="6 7">
    <name type="scientific">Qingshengfaniella alkalisoli</name>
    <dbReference type="NCBI Taxonomy" id="2599296"/>
    <lineage>
        <taxon>Bacteria</taxon>
        <taxon>Pseudomonadati</taxon>
        <taxon>Pseudomonadota</taxon>
        <taxon>Alphaproteobacteria</taxon>
        <taxon>Rhodobacterales</taxon>
        <taxon>Paracoccaceae</taxon>
        <taxon>Qingshengfaniella</taxon>
    </lineage>
</organism>
<dbReference type="GO" id="GO:0043190">
    <property type="term" value="C:ATP-binding cassette (ABC) transporter complex"/>
    <property type="evidence" value="ECO:0007669"/>
    <property type="project" value="InterPro"/>
</dbReference>
<keyword evidence="7" id="KW-1185">Reference proteome</keyword>
<sequence length="551" mass="61566">MTRDRHSGNIHPAARMFAKEHLDNLMSRREFMSRATALGLSSAAAYHLIGLTPASAQTEMVTPQTGGTLRIQQLVKALKDPRSYDWSELGNATRGLLEYLVEVQRDGSFKGILLESWEINDDATEYTLHVRPNVTWNNGDDFTADDVAANLTGWADKTVEGNSMASRVASLVDPDTNQALEGAIEVVDPLTVKLHLPQPDITIIPGFTDYPAAVQHRDLIGTNPLDHGVGTGAYRIASYEVGVKAVLEKNPDHDYWGEAYLDTVEFIDLGTDPAAWVAAAEADEWDLNYESLGDYIEILDAIGYVKSEIPTAATITIRCNQVAEVDGRVPYEDKRVRRALQLAVDNNILLELGYSGRGVKADNMHVAPFHPEYAEMPPFEQNVEEARRLMEEAGMLDYEHELISIDDDWRRNTTDACAAQLRDAGFNVKRTIIPGSTFWNDWTKYPFSSTNWNGRELGVQVLALAYRSGGAWNETGFSNAEFDDTLNQALAIADADKRRELSKQLQEIMLEEGVTIQPYWRSLYNHHKEGVVNAEVHQKQEINPHYLGWAS</sequence>
<keyword evidence="4" id="KW-0732">Signal</keyword>
<dbReference type="PANTHER" id="PTHR30290:SF10">
    <property type="entry name" value="PERIPLASMIC OLIGOPEPTIDE-BINDING PROTEIN-RELATED"/>
    <property type="match status" value="1"/>
</dbReference>
<dbReference type="Gene3D" id="3.40.190.10">
    <property type="entry name" value="Periplasmic binding protein-like II"/>
    <property type="match status" value="1"/>
</dbReference>
<dbReference type="PROSITE" id="PS51318">
    <property type="entry name" value="TAT"/>
    <property type="match status" value="1"/>
</dbReference>
<evidence type="ECO:0000313" key="7">
    <source>
        <dbReference type="Proteomes" id="UP000318483"/>
    </source>
</evidence>
<evidence type="ECO:0000256" key="2">
    <source>
        <dbReference type="ARBA" id="ARBA00005695"/>
    </source>
</evidence>
<accession>A0A5B8J4W6</accession>
<dbReference type="InterPro" id="IPR000914">
    <property type="entry name" value="SBP_5_dom"/>
</dbReference>
<dbReference type="EMBL" id="CP042261">
    <property type="protein sequence ID" value="QDY69340.1"/>
    <property type="molecule type" value="Genomic_DNA"/>
</dbReference>
<dbReference type="GO" id="GO:1904680">
    <property type="term" value="F:peptide transmembrane transporter activity"/>
    <property type="evidence" value="ECO:0007669"/>
    <property type="project" value="TreeGrafter"/>
</dbReference>
<evidence type="ECO:0000256" key="1">
    <source>
        <dbReference type="ARBA" id="ARBA00004418"/>
    </source>
</evidence>
<dbReference type="GO" id="GO:0015833">
    <property type="term" value="P:peptide transport"/>
    <property type="evidence" value="ECO:0007669"/>
    <property type="project" value="TreeGrafter"/>
</dbReference>
<keyword evidence="3" id="KW-0813">Transport</keyword>